<dbReference type="KEGG" id="tcm:HL41_00950"/>
<dbReference type="STRING" id="289377.HL41_00950"/>
<dbReference type="GO" id="GO:0009279">
    <property type="term" value="C:cell outer membrane"/>
    <property type="evidence" value="ECO:0007669"/>
    <property type="project" value="UniProtKB-UniRule"/>
</dbReference>
<accession>A0A075WQ92</accession>
<feature type="domain" description="POTRA" evidence="9">
    <location>
        <begin position="291"/>
        <end position="393"/>
    </location>
</feature>
<dbReference type="PIRSF" id="PIRSF006076">
    <property type="entry name" value="OM_assembly_OMP85"/>
    <property type="match status" value="1"/>
</dbReference>
<evidence type="ECO:0000256" key="1">
    <source>
        <dbReference type="ARBA" id="ARBA00004370"/>
    </source>
</evidence>
<dbReference type="InterPro" id="IPR000184">
    <property type="entry name" value="Bac_surfAg_D15"/>
</dbReference>
<dbReference type="OrthoDB" id="9803054at2"/>
<evidence type="ECO:0000256" key="4">
    <source>
        <dbReference type="ARBA" id="ARBA00022729"/>
    </source>
</evidence>
<feature type="domain" description="POTRA" evidence="9">
    <location>
        <begin position="476"/>
        <end position="549"/>
    </location>
</feature>
<keyword evidence="3" id="KW-0812">Transmembrane</keyword>
<organism evidence="10 11">
    <name type="scientific">Thermodesulfobacterium commune DSM 2178</name>
    <dbReference type="NCBI Taxonomy" id="289377"/>
    <lineage>
        <taxon>Bacteria</taxon>
        <taxon>Pseudomonadati</taxon>
        <taxon>Thermodesulfobacteriota</taxon>
        <taxon>Thermodesulfobacteria</taxon>
        <taxon>Thermodesulfobacteriales</taxon>
        <taxon>Thermodesulfobacteriaceae</taxon>
        <taxon>Thermodesulfobacterium</taxon>
    </lineage>
</organism>
<dbReference type="InterPro" id="IPR023707">
    <property type="entry name" value="OM_assembly_BamA"/>
</dbReference>
<proteinExistence type="inferred from homology"/>
<evidence type="ECO:0000256" key="5">
    <source>
        <dbReference type="ARBA" id="ARBA00022737"/>
    </source>
</evidence>
<keyword evidence="11" id="KW-1185">Reference proteome</keyword>
<dbReference type="Proteomes" id="UP000028481">
    <property type="component" value="Chromosome"/>
</dbReference>
<dbReference type="RefSeq" id="WP_038063306.1">
    <property type="nucleotide sequence ID" value="NZ_CP008796.1"/>
</dbReference>
<dbReference type="Gene3D" id="2.40.160.50">
    <property type="entry name" value="membrane protein fhac: a member of the omp85/tpsb transporter family"/>
    <property type="match status" value="1"/>
</dbReference>
<dbReference type="InterPro" id="IPR039910">
    <property type="entry name" value="D15-like"/>
</dbReference>
<comment type="subcellular location">
    <subcellularLocation>
        <location evidence="1">Membrane</location>
    </subcellularLocation>
</comment>
<dbReference type="InterPro" id="IPR010827">
    <property type="entry name" value="BamA/TamA_POTRA"/>
</dbReference>
<evidence type="ECO:0000259" key="9">
    <source>
        <dbReference type="PROSITE" id="PS51779"/>
    </source>
</evidence>
<dbReference type="HOGENOM" id="CLU_007664_1_1_0"/>
<keyword evidence="5" id="KW-0677">Repeat</keyword>
<keyword evidence="6" id="KW-0472">Membrane</keyword>
<dbReference type="PANTHER" id="PTHR12815">
    <property type="entry name" value="SORTING AND ASSEMBLY MACHINERY SAMM50 PROTEIN FAMILY MEMBER"/>
    <property type="match status" value="1"/>
</dbReference>
<evidence type="ECO:0000313" key="10">
    <source>
        <dbReference type="EMBL" id="AIH03509.1"/>
    </source>
</evidence>
<sequence length="877" mass="100631">MKKIFLFFVFVWLGWLPSLFSAQTNLLIYSAKTIGDPTSSQTLEAYLQKLQETLKKEGFLLEKKVYSTEEAKAFLKTGIYEGIAEVKGVVIGNNVSFEWKLLLPGPSTQYFNVVGETGNIDTLVSNTVPYLKSIFEKKEIVEEIRLVGNMRIKEDLIYPNLTTKPGDILDYKKLNTDLRNLYKMGYFENIEVKLEKGAKGAIVVFEFKENPSIKEVVFKGNKQVKSEDLLKIINLKEGTVITSKELDRILEMVKAYYEQLGYSGTDVKIDLEKVSQAQVKLIVEIKEGRKKYIKKIEFIGNKAISEKELRGLLSVSEKSIFSPVKKVTQYLRTLTTPEPVSEPGVYNLAFLYRDLGKIESFYKNRGFIDVKVGEPLVKEEEDGVIIKIPIEEGDQYKVGKVEIQQDLFPEDKIYKKLKTLPGKVFSLESLKIDETTLTHLFADYGYAYAKVTTDFSKDPKAKVINLTFKVEKGPVVYVNRIEVEGNTKTRDKVIRRQINIAEGWPYSEKRIEESEVRIRRLGFFEDVKIEKEKAAKEDEVNLKVKVKEMLTGSFGIGGGYSSYDKFMLMLDITERNFLGKGQRLNLAARLGTKTSRYSINFYDPYFRDTKYSLGWSLYNFEIEYDDFTKDSKGASLKVGYNLTSKLSVYAGYRLDHTTLEDLSDNVAKIILESKDIKLTSAFQFGLNYDSRNRFFMPTKGWYHALDFELAEKWLGGDSNYIKVEGEHQVYHTFHKLTFHGVLGYGYLTEGGARKIPVYERFFLGGINSVRGYKYGDISPKDPETEDKIGGTRKFYTQFEVIFPLIKNINLNGVVFYDMGNVWDKNTEFQFSDLRKSVGIGLRWLSPFGPLRLEWGYNIDKKPREDSSNFNFSIGGNF</sequence>
<dbReference type="InterPro" id="IPR034746">
    <property type="entry name" value="POTRA"/>
</dbReference>
<evidence type="ECO:0000256" key="6">
    <source>
        <dbReference type="ARBA" id="ARBA00023136"/>
    </source>
</evidence>
<evidence type="ECO:0000256" key="7">
    <source>
        <dbReference type="ARBA" id="ARBA00023237"/>
    </source>
</evidence>
<name>A0A075WQ92_9BACT</name>
<dbReference type="HAMAP" id="MF_01430">
    <property type="entry name" value="OM_assembly_BamA"/>
    <property type="match status" value="1"/>
</dbReference>
<dbReference type="PANTHER" id="PTHR12815:SF47">
    <property type="entry name" value="TRANSLOCATION AND ASSEMBLY MODULE SUBUNIT TAMA"/>
    <property type="match status" value="1"/>
</dbReference>
<feature type="domain" description="POTRA" evidence="9">
    <location>
        <begin position="211"/>
        <end position="288"/>
    </location>
</feature>
<reference evidence="10 11" key="1">
    <citation type="journal article" date="2015" name="Genome Announc.">
        <title>Genome Sequence of a Sulfate-Reducing Thermophilic Bacterium, Thermodesulfobacterium commune DSM 2178T (Phylum Thermodesulfobacteria).</title>
        <authorList>
            <person name="Bhatnagar S."/>
            <person name="Badger J.H."/>
            <person name="Madupu R."/>
            <person name="Khouri H.M."/>
            <person name="O'Connor E.M."/>
            <person name="Robb F.T."/>
            <person name="Ward N.L."/>
            <person name="Eisen J.A."/>
        </authorList>
    </citation>
    <scope>NUCLEOTIDE SEQUENCE [LARGE SCALE GENOMIC DNA]</scope>
    <source>
        <strain evidence="10 11">DSM 2178</strain>
    </source>
</reference>
<dbReference type="NCBIfam" id="TIGR03303">
    <property type="entry name" value="OM_YaeT"/>
    <property type="match status" value="1"/>
</dbReference>
<evidence type="ECO:0000256" key="8">
    <source>
        <dbReference type="NCBIfam" id="TIGR03303"/>
    </source>
</evidence>
<dbReference type="EMBL" id="CP008796">
    <property type="protein sequence ID" value="AIH03509.1"/>
    <property type="molecule type" value="Genomic_DNA"/>
</dbReference>
<evidence type="ECO:0000313" key="11">
    <source>
        <dbReference type="Proteomes" id="UP000028481"/>
    </source>
</evidence>
<dbReference type="GO" id="GO:0071709">
    <property type="term" value="P:membrane assembly"/>
    <property type="evidence" value="ECO:0007669"/>
    <property type="project" value="InterPro"/>
</dbReference>
<evidence type="ECO:0000256" key="3">
    <source>
        <dbReference type="ARBA" id="ARBA00022692"/>
    </source>
</evidence>
<gene>
    <name evidence="10" type="ORF">HL41_00950</name>
</gene>
<keyword evidence="7" id="KW-0998">Cell outer membrane</keyword>
<keyword evidence="4" id="KW-0732">Signal</keyword>
<dbReference type="PROSITE" id="PS51779">
    <property type="entry name" value="POTRA"/>
    <property type="match status" value="3"/>
</dbReference>
<dbReference type="Pfam" id="PF01103">
    <property type="entry name" value="Omp85"/>
    <property type="match status" value="1"/>
</dbReference>
<evidence type="ECO:0000256" key="2">
    <source>
        <dbReference type="ARBA" id="ARBA00022452"/>
    </source>
</evidence>
<dbReference type="PaxDb" id="289377-HL41_00950"/>
<dbReference type="eggNOG" id="COG4775">
    <property type="taxonomic scope" value="Bacteria"/>
</dbReference>
<dbReference type="Gene3D" id="3.10.20.310">
    <property type="entry name" value="membrane protein fhac"/>
    <property type="match status" value="5"/>
</dbReference>
<protein>
    <recommendedName>
        <fullName evidence="8">Outer membrane protein assembly factor BamA</fullName>
    </recommendedName>
</protein>
<dbReference type="Pfam" id="PF07244">
    <property type="entry name" value="POTRA"/>
    <property type="match status" value="5"/>
</dbReference>
<keyword evidence="2" id="KW-1134">Transmembrane beta strand</keyword>
<dbReference type="AlphaFoldDB" id="A0A075WQ92"/>